<dbReference type="PROSITE" id="PS00138">
    <property type="entry name" value="SUBTILASE_SER"/>
    <property type="match status" value="1"/>
</dbReference>
<evidence type="ECO:0000256" key="5">
    <source>
        <dbReference type="PROSITE-ProRule" id="PRU01240"/>
    </source>
</evidence>
<dbReference type="Gene3D" id="3.40.50.200">
    <property type="entry name" value="Peptidase S8/S53 domain"/>
    <property type="match status" value="1"/>
</dbReference>
<dbReference type="InterPro" id="IPR050131">
    <property type="entry name" value="Peptidase_S8_subtilisin-like"/>
</dbReference>
<evidence type="ECO:0000259" key="9">
    <source>
        <dbReference type="Pfam" id="PF00082"/>
    </source>
</evidence>
<dbReference type="PANTHER" id="PTHR43806:SF11">
    <property type="entry name" value="CEREVISIN-RELATED"/>
    <property type="match status" value="1"/>
</dbReference>
<dbReference type="PROSITE" id="PS00136">
    <property type="entry name" value="SUBTILASE_ASP"/>
    <property type="match status" value="1"/>
</dbReference>
<dbReference type="InterPro" id="IPR007280">
    <property type="entry name" value="Peptidase_C_arc/bac"/>
</dbReference>
<feature type="compositionally biased region" description="Polar residues" evidence="7">
    <location>
        <begin position="25"/>
        <end position="39"/>
    </location>
</feature>
<accession>A0ABV9I6R5</accession>
<dbReference type="Pfam" id="PF04151">
    <property type="entry name" value="PPC"/>
    <property type="match status" value="1"/>
</dbReference>
<comment type="similarity">
    <text evidence="1 5 6">Belongs to the peptidase S8 family.</text>
</comment>
<dbReference type="InterPro" id="IPR023828">
    <property type="entry name" value="Peptidase_S8_Ser-AS"/>
</dbReference>
<dbReference type="InterPro" id="IPR015500">
    <property type="entry name" value="Peptidase_S8_subtilisin-rel"/>
</dbReference>
<reference evidence="12" key="1">
    <citation type="journal article" date="2019" name="Int. J. Syst. Evol. Microbiol.">
        <title>The Global Catalogue of Microorganisms (GCM) 10K type strain sequencing project: providing services to taxonomists for standard genome sequencing and annotation.</title>
        <authorList>
            <consortium name="The Broad Institute Genomics Platform"/>
            <consortium name="The Broad Institute Genome Sequencing Center for Infectious Disease"/>
            <person name="Wu L."/>
            <person name="Ma J."/>
        </authorList>
    </citation>
    <scope>NUCLEOTIDE SEQUENCE [LARGE SCALE GENOMIC DNA]</scope>
    <source>
        <strain evidence="12">CCUG 55995</strain>
    </source>
</reference>
<dbReference type="RefSeq" id="WP_380060412.1">
    <property type="nucleotide sequence ID" value="NZ_JBHSEI010000001.1"/>
</dbReference>
<gene>
    <name evidence="11" type="ORF">ACFO0D_03440</name>
</gene>
<dbReference type="PANTHER" id="PTHR43806">
    <property type="entry name" value="PEPTIDASE S8"/>
    <property type="match status" value="1"/>
</dbReference>
<dbReference type="PROSITE" id="PS51892">
    <property type="entry name" value="SUBTILASE"/>
    <property type="match status" value="1"/>
</dbReference>
<evidence type="ECO:0000256" key="6">
    <source>
        <dbReference type="RuleBase" id="RU003355"/>
    </source>
</evidence>
<dbReference type="Proteomes" id="UP001595952">
    <property type="component" value="Unassembled WGS sequence"/>
</dbReference>
<dbReference type="EMBL" id="JBHSEI010000001">
    <property type="protein sequence ID" value="MFC4637390.1"/>
    <property type="molecule type" value="Genomic_DNA"/>
</dbReference>
<protein>
    <submittedName>
        <fullName evidence="11">S8 family serine peptidase</fullName>
    </submittedName>
</protein>
<evidence type="ECO:0000256" key="3">
    <source>
        <dbReference type="ARBA" id="ARBA00022801"/>
    </source>
</evidence>
<feature type="domain" description="Peptidase S8/S53" evidence="9">
    <location>
        <begin position="183"/>
        <end position="472"/>
    </location>
</feature>
<evidence type="ECO:0000259" key="10">
    <source>
        <dbReference type="Pfam" id="PF04151"/>
    </source>
</evidence>
<evidence type="ECO:0000313" key="11">
    <source>
        <dbReference type="EMBL" id="MFC4637390.1"/>
    </source>
</evidence>
<organism evidence="11 12">
    <name type="scientific">Deinococcus hohokamensis</name>
    <dbReference type="NCBI Taxonomy" id="309883"/>
    <lineage>
        <taxon>Bacteria</taxon>
        <taxon>Thermotogati</taxon>
        <taxon>Deinococcota</taxon>
        <taxon>Deinococci</taxon>
        <taxon>Deinococcales</taxon>
        <taxon>Deinococcaceae</taxon>
        <taxon>Deinococcus</taxon>
    </lineage>
</organism>
<keyword evidence="12" id="KW-1185">Reference proteome</keyword>
<comment type="caution">
    <text evidence="11">The sequence shown here is derived from an EMBL/GenBank/DDBJ whole genome shotgun (WGS) entry which is preliminary data.</text>
</comment>
<dbReference type="PRINTS" id="PR00723">
    <property type="entry name" value="SUBTILISIN"/>
</dbReference>
<evidence type="ECO:0000256" key="4">
    <source>
        <dbReference type="ARBA" id="ARBA00022825"/>
    </source>
</evidence>
<dbReference type="InterPro" id="IPR036852">
    <property type="entry name" value="Peptidase_S8/S53_dom_sf"/>
</dbReference>
<keyword evidence="8" id="KW-0732">Signal</keyword>
<dbReference type="PROSITE" id="PS51257">
    <property type="entry name" value="PROKAR_LIPOPROTEIN"/>
    <property type="match status" value="1"/>
</dbReference>
<feature type="domain" description="Peptidase C-terminal archaeal/bacterial" evidence="10">
    <location>
        <begin position="542"/>
        <end position="608"/>
    </location>
</feature>
<keyword evidence="3 5" id="KW-0378">Hydrolase</keyword>
<evidence type="ECO:0000256" key="8">
    <source>
        <dbReference type="SAM" id="SignalP"/>
    </source>
</evidence>
<feature type="active site" description="Charge relay system" evidence="5">
    <location>
        <position position="439"/>
    </location>
</feature>
<evidence type="ECO:0000256" key="7">
    <source>
        <dbReference type="SAM" id="MobiDB-lite"/>
    </source>
</evidence>
<dbReference type="Gene3D" id="2.60.120.380">
    <property type="match status" value="1"/>
</dbReference>
<dbReference type="SUPFAM" id="SSF52743">
    <property type="entry name" value="Subtilisin-like"/>
    <property type="match status" value="1"/>
</dbReference>
<proteinExistence type="inferred from homology"/>
<sequence length="630" mass="64462">MKNQKLHAVALSATMLLAACGQQTTSPQPGASVASQGTESAKGKKKIVEPTPTTPVSACTALYSTAQANATTTNAVVDPSIEYGKVGTLILSFNFDDAVAPATSFITSKLGIGLGNGLGAFGELPIVAVKAPITPELVSTLKSGLQQYGLLSIYQDRPLQYFLDESVAYVKGDVARTAFKTTGKGVGVAVIDSGVDGTHGDFPNLVRNIKIAAPIVAPGLSGALYIDTPNSDLSSGHGTHVASTIGGSGAKSGGKYKGMAPGASLVGVGAGDAISILYALQGFDFVFKPEVRETHNVRVISNSWGTSGSHFAPYNPISIASKRAYDYGMIVNFAAGNDGPGEDTLNPYSASPCVISVGAGHAKNTMTAANPRIRKGVPGELASFSSRGVKGDELHHPDIVLPGVNIVAARATSGAVTEPYLGKDGTSPEPMYSSISGTSMATPHMSGLTALMLEVNPSLNMDGVLAAVTGTANPMFGKDAVTGLTRQLELWEVGAGYADAYASIEKAASTAGTRTTVQSAPLTSWTGTVGTAADGTPVAAEDNHNVTVPSGASAVKIKTDWGNPAYDLDLYVYDAAGKLIASSANGASASEEVVIPNPVAGTYRVQLKGFINPQTAYTGTAETDKIVPVQ</sequence>
<evidence type="ECO:0000256" key="1">
    <source>
        <dbReference type="ARBA" id="ARBA00011073"/>
    </source>
</evidence>
<feature type="active site" description="Charge relay system" evidence="5">
    <location>
        <position position="192"/>
    </location>
</feature>
<evidence type="ECO:0000313" key="12">
    <source>
        <dbReference type="Proteomes" id="UP001595952"/>
    </source>
</evidence>
<dbReference type="InterPro" id="IPR022398">
    <property type="entry name" value="Peptidase_S8_His-AS"/>
</dbReference>
<feature type="active site" description="Charge relay system" evidence="5">
    <location>
        <position position="237"/>
    </location>
</feature>
<keyword evidence="4 5" id="KW-0720">Serine protease</keyword>
<dbReference type="Pfam" id="PF00082">
    <property type="entry name" value="Peptidase_S8"/>
    <property type="match status" value="1"/>
</dbReference>
<feature type="signal peptide" evidence="8">
    <location>
        <begin position="1"/>
        <end position="18"/>
    </location>
</feature>
<evidence type="ECO:0000256" key="2">
    <source>
        <dbReference type="ARBA" id="ARBA00022670"/>
    </source>
</evidence>
<dbReference type="PROSITE" id="PS00137">
    <property type="entry name" value="SUBTILASE_HIS"/>
    <property type="match status" value="1"/>
</dbReference>
<name>A0ABV9I6R5_9DEIO</name>
<feature type="chain" id="PRO_5046634892" evidence="8">
    <location>
        <begin position="19"/>
        <end position="630"/>
    </location>
</feature>
<dbReference type="InterPro" id="IPR000209">
    <property type="entry name" value="Peptidase_S8/S53_dom"/>
</dbReference>
<dbReference type="InterPro" id="IPR023827">
    <property type="entry name" value="Peptidase_S8_Asp-AS"/>
</dbReference>
<feature type="region of interest" description="Disordered" evidence="7">
    <location>
        <begin position="25"/>
        <end position="50"/>
    </location>
</feature>
<keyword evidence="2 5" id="KW-0645">Protease</keyword>